<evidence type="ECO:0000256" key="1">
    <source>
        <dbReference type="ARBA" id="ARBA00022500"/>
    </source>
</evidence>
<keyword evidence="4" id="KW-0675">Receptor</keyword>
<proteinExistence type="inferred from homology"/>
<comment type="function">
    <text evidence="3">Probably deamidates glutamine residues to glutamate on methyl-accepting chemotaxis receptors (MCPs), playing an important role in chemotaxis.</text>
</comment>
<evidence type="ECO:0000313" key="5">
    <source>
        <dbReference type="Proteomes" id="UP000192342"/>
    </source>
</evidence>
<dbReference type="Proteomes" id="UP000192342">
    <property type="component" value="Unassembled WGS sequence"/>
</dbReference>
<dbReference type="PANTHER" id="PTHR35147:SF2">
    <property type="entry name" value="CHEMORECEPTOR GLUTAMINE DEAMIDASE CHED-RELATED"/>
    <property type="match status" value="1"/>
</dbReference>
<protein>
    <recommendedName>
        <fullName evidence="3">Probable chemoreceptor glutamine deamidase CheD</fullName>
        <ecNumber evidence="3">3.5.1.44</ecNumber>
    </recommendedName>
</protein>
<dbReference type="Gene3D" id="3.30.1330.200">
    <property type="match status" value="1"/>
</dbReference>
<dbReference type="AlphaFoldDB" id="A0A1Y1SGT9"/>
<dbReference type="STRING" id="1317117.ATO7_03370"/>
<dbReference type="InterPro" id="IPR038592">
    <property type="entry name" value="CheD-like_sf"/>
</dbReference>
<dbReference type="Pfam" id="PF03975">
    <property type="entry name" value="CheD"/>
    <property type="match status" value="1"/>
</dbReference>
<keyword evidence="5" id="KW-1185">Reference proteome</keyword>
<name>A0A1Y1SGT9_9GAMM</name>
<dbReference type="GO" id="GO:0006935">
    <property type="term" value="P:chemotaxis"/>
    <property type="evidence" value="ECO:0007669"/>
    <property type="project" value="UniProtKB-UniRule"/>
</dbReference>
<dbReference type="InterPro" id="IPR005659">
    <property type="entry name" value="Chemorcpt_Glu_NH3ase_CheD"/>
</dbReference>
<dbReference type="CDD" id="cd16352">
    <property type="entry name" value="CheD"/>
    <property type="match status" value="1"/>
</dbReference>
<dbReference type="EMBL" id="AQQV01000001">
    <property type="protein sequence ID" value="ORE88883.1"/>
    <property type="molecule type" value="Genomic_DNA"/>
</dbReference>
<dbReference type="SUPFAM" id="SSF64438">
    <property type="entry name" value="CNF1/YfiH-like putative cysteine hydrolases"/>
    <property type="match status" value="1"/>
</dbReference>
<comment type="catalytic activity">
    <reaction evidence="3">
        <text>L-glutaminyl-[protein] + H2O = L-glutamyl-[protein] + NH4(+)</text>
        <dbReference type="Rhea" id="RHEA:16441"/>
        <dbReference type="Rhea" id="RHEA-COMP:10207"/>
        <dbReference type="Rhea" id="RHEA-COMP:10208"/>
        <dbReference type="ChEBI" id="CHEBI:15377"/>
        <dbReference type="ChEBI" id="CHEBI:28938"/>
        <dbReference type="ChEBI" id="CHEBI:29973"/>
        <dbReference type="ChEBI" id="CHEBI:30011"/>
        <dbReference type="EC" id="3.5.1.44"/>
    </reaction>
</comment>
<accession>A0A1Y1SGT9</accession>
<organism evidence="4 5">
    <name type="scientific">Oceanococcus atlanticus</name>
    <dbReference type="NCBI Taxonomy" id="1317117"/>
    <lineage>
        <taxon>Bacteria</taxon>
        <taxon>Pseudomonadati</taxon>
        <taxon>Pseudomonadota</taxon>
        <taxon>Gammaproteobacteria</taxon>
        <taxon>Chromatiales</taxon>
        <taxon>Oceanococcaceae</taxon>
        <taxon>Oceanococcus</taxon>
    </lineage>
</organism>
<evidence type="ECO:0000256" key="2">
    <source>
        <dbReference type="ARBA" id="ARBA00022801"/>
    </source>
</evidence>
<dbReference type="HAMAP" id="MF_01440">
    <property type="entry name" value="CheD"/>
    <property type="match status" value="1"/>
</dbReference>
<comment type="caution">
    <text evidence="4">The sequence shown here is derived from an EMBL/GenBank/DDBJ whole genome shotgun (WGS) entry which is preliminary data.</text>
</comment>
<dbReference type="RefSeq" id="WP_240499416.1">
    <property type="nucleotide sequence ID" value="NZ_AQQV01000001.1"/>
</dbReference>
<comment type="similarity">
    <text evidence="3">Belongs to the CheD family.</text>
</comment>
<keyword evidence="2 3" id="KW-0378">Hydrolase</keyword>
<dbReference type="PANTHER" id="PTHR35147">
    <property type="entry name" value="CHEMORECEPTOR GLUTAMINE DEAMIDASE CHED-RELATED"/>
    <property type="match status" value="1"/>
</dbReference>
<dbReference type="EC" id="3.5.1.44" evidence="3"/>
<evidence type="ECO:0000256" key="3">
    <source>
        <dbReference type="HAMAP-Rule" id="MF_01440"/>
    </source>
</evidence>
<dbReference type="GO" id="GO:0050568">
    <property type="term" value="F:protein-glutamine glutaminase activity"/>
    <property type="evidence" value="ECO:0007669"/>
    <property type="project" value="UniProtKB-UniRule"/>
</dbReference>
<keyword evidence="1 3" id="KW-0145">Chemotaxis</keyword>
<dbReference type="InterPro" id="IPR011324">
    <property type="entry name" value="Cytotoxic_necrot_fac-like_cat"/>
</dbReference>
<evidence type="ECO:0000313" key="4">
    <source>
        <dbReference type="EMBL" id="ORE88883.1"/>
    </source>
</evidence>
<sequence length="210" mass="23019">MSALSRACDIPSDSEMLGVGTAHFLYRDRHFRSEAIKVLPGEYYATASDIMIVTLLGSCVAACIHDPQRRIGGMNHFLLPQNRMDDGLAGARYGVHAMELLINGLLQLGARREALEAKVFGGGNVARRMTRSLIGQQNAHFVLAFLERERIRVTAQDMGGDSPRRIHFFPQTGQVMVRTLAVADVPDIELAESALESRVGQPQGGVELFT</sequence>
<gene>
    <name evidence="3" type="primary">cheD</name>
    <name evidence="4" type="ORF">ATO7_03370</name>
</gene>
<dbReference type="NCBIfam" id="NF010013">
    <property type="entry name" value="PRK13487.1"/>
    <property type="match status" value="1"/>
</dbReference>
<reference evidence="4 5" key="1">
    <citation type="submission" date="2013-04" db="EMBL/GenBank/DDBJ databases">
        <title>Oceanococcus atlanticus 22II-S10r2 Genome Sequencing.</title>
        <authorList>
            <person name="Lai Q."/>
            <person name="Li G."/>
            <person name="Shao Z."/>
        </authorList>
    </citation>
    <scope>NUCLEOTIDE SEQUENCE [LARGE SCALE GENOMIC DNA]</scope>
    <source>
        <strain evidence="4 5">22II-S10r2</strain>
    </source>
</reference>